<comment type="caution">
    <text evidence="2">The sequence shown here is derived from an EMBL/GenBank/DDBJ whole genome shotgun (WGS) entry which is preliminary data.</text>
</comment>
<dbReference type="OrthoDB" id="10263927at2759"/>
<dbReference type="AlphaFoldDB" id="A0A835VCK0"/>
<dbReference type="SUPFAM" id="SSF52540">
    <property type="entry name" value="P-loop containing nucleoside triphosphate hydrolases"/>
    <property type="match status" value="1"/>
</dbReference>
<evidence type="ECO:0000313" key="2">
    <source>
        <dbReference type="EMBL" id="KAG0493747.1"/>
    </source>
</evidence>
<feature type="region of interest" description="Disordered" evidence="1">
    <location>
        <begin position="539"/>
        <end position="569"/>
    </location>
</feature>
<evidence type="ECO:0000313" key="3">
    <source>
        <dbReference type="Proteomes" id="UP000639772"/>
    </source>
</evidence>
<dbReference type="PANTHER" id="PTHR33477">
    <property type="entry name" value="P-LOOP NTPASE DOMAIN-CONTAINING PROTEIN LPA1 HOMOLOG 1"/>
    <property type="match status" value="1"/>
</dbReference>
<dbReference type="Proteomes" id="UP000639772">
    <property type="component" value="Unassembled WGS sequence"/>
</dbReference>
<proteinExistence type="predicted"/>
<sequence>MAEIPKLLFIVVIDEKDKKADEKEVGTFRYTRSVLQSTLQFMGCKARHSFKISRRVFHVLRNQHADNGFTGFKADVFESDILSRGSYIYSLETMDQDLAEENVEKLSSIQFERYKRQTTVFVTRDAFLNVVCDALSVYNYVGPNQKADLLLACRIRERKKSVTILLCGTSGCGKSTLSALLWQLQKQKPKKQTGASQSIHKEALFDNFSAEKGGRQSPEIASGNELIGKKQMAIEGFKAQSEMVIDGLDRLITAWEDQKQSVIVEGVHLSLNFVMGLMKKHPSIIPFMIYITNEEKHKERFAVRAKYMAIDPAKNKYVKYIRNIRTIQDYLCNRADKHLVPKINNTNVDRSVAAIHATVFSCLRRQEGGEKLYDPVTNTVPMVYDEHKSQCAANSFGSKLMFQMIQTLGSSRNLMALVNTDGSVAKAWPYDSYNVNQILTSNSGRDNSVGNDMYDPLLIFKAEPVNLQFGNFGISSWPNDTGCTSYIGSMDDSRNDGVDSRNRHCSSCSCSPRISGASKEPMEGMSVCGSEDVVDEPLAADSEDEHSYTEKEIHEEMEGSIDDESKSDEEYDDLALLDGLEEGYSFAYDGMADANRLFNGIYTQDKVAKDMGVKELIEKYQQSLHQHLVTNEDWHQSLNCKLLPERSQVNNEVNRKLAPSNNLSLHGQPEVPPSYDVHVVLGLTQRKLKAKPQL</sequence>
<accession>A0A835VCK0</accession>
<reference evidence="2 3" key="1">
    <citation type="journal article" date="2020" name="Nat. Food">
        <title>A phased Vanilla planifolia genome enables genetic improvement of flavour and production.</title>
        <authorList>
            <person name="Hasing T."/>
            <person name="Tang H."/>
            <person name="Brym M."/>
            <person name="Khazi F."/>
            <person name="Huang T."/>
            <person name="Chambers A.H."/>
        </authorList>
    </citation>
    <scope>NUCLEOTIDE SEQUENCE [LARGE SCALE GENOMIC DNA]</scope>
    <source>
        <tissue evidence="2">Leaf</tissue>
    </source>
</reference>
<dbReference type="PANTHER" id="PTHR33477:SF3">
    <property type="entry name" value="P-LOOP NTPASE DOMAIN-CONTAINING PROTEIN LPA1 HOMOLOG 1"/>
    <property type="match status" value="1"/>
</dbReference>
<gene>
    <name evidence="2" type="ORF">HPP92_004741</name>
</gene>
<feature type="compositionally biased region" description="Basic and acidic residues" evidence="1">
    <location>
        <begin position="545"/>
        <end position="557"/>
    </location>
</feature>
<dbReference type="InterPro" id="IPR027417">
    <property type="entry name" value="P-loop_NTPase"/>
</dbReference>
<dbReference type="EMBL" id="JADCNM010000002">
    <property type="protein sequence ID" value="KAG0493747.1"/>
    <property type="molecule type" value="Genomic_DNA"/>
</dbReference>
<feature type="compositionally biased region" description="Acidic residues" evidence="1">
    <location>
        <begin position="558"/>
        <end position="569"/>
    </location>
</feature>
<organism evidence="2 3">
    <name type="scientific">Vanilla planifolia</name>
    <name type="common">Vanilla</name>
    <dbReference type="NCBI Taxonomy" id="51239"/>
    <lineage>
        <taxon>Eukaryota</taxon>
        <taxon>Viridiplantae</taxon>
        <taxon>Streptophyta</taxon>
        <taxon>Embryophyta</taxon>
        <taxon>Tracheophyta</taxon>
        <taxon>Spermatophyta</taxon>
        <taxon>Magnoliopsida</taxon>
        <taxon>Liliopsida</taxon>
        <taxon>Asparagales</taxon>
        <taxon>Orchidaceae</taxon>
        <taxon>Vanilloideae</taxon>
        <taxon>Vanilleae</taxon>
        <taxon>Vanilla</taxon>
    </lineage>
</organism>
<dbReference type="Gene3D" id="3.40.50.300">
    <property type="entry name" value="P-loop containing nucleotide triphosphate hydrolases"/>
    <property type="match status" value="1"/>
</dbReference>
<protein>
    <submittedName>
        <fullName evidence="2">Uncharacterized protein</fullName>
    </submittedName>
</protein>
<name>A0A835VCK0_VANPL</name>
<evidence type="ECO:0000256" key="1">
    <source>
        <dbReference type="SAM" id="MobiDB-lite"/>
    </source>
</evidence>